<evidence type="ECO:0000256" key="1">
    <source>
        <dbReference type="ARBA" id="ARBA00022679"/>
    </source>
</evidence>
<comment type="caution">
    <text evidence="3">The sequence shown here is derived from an EMBL/GenBank/DDBJ whole genome shotgun (WGS) entry which is preliminary data.</text>
</comment>
<dbReference type="EC" id="2.5.1.55" evidence="3"/>
<reference evidence="3" key="1">
    <citation type="submission" date="2019-08" db="EMBL/GenBank/DDBJ databases">
        <authorList>
            <person name="Kucharzyk K."/>
            <person name="Murdoch R.W."/>
            <person name="Higgins S."/>
            <person name="Loffler F."/>
        </authorList>
    </citation>
    <scope>NUCLEOTIDE SEQUENCE</scope>
</reference>
<dbReference type="Pfam" id="PF00793">
    <property type="entry name" value="DAHP_synth_1"/>
    <property type="match status" value="1"/>
</dbReference>
<dbReference type="AlphaFoldDB" id="A0A644VE24"/>
<dbReference type="InterPro" id="IPR036979">
    <property type="entry name" value="CM_dom_sf"/>
</dbReference>
<dbReference type="Pfam" id="PF01817">
    <property type="entry name" value="CM_2"/>
    <property type="match status" value="1"/>
</dbReference>
<gene>
    <name evidence="3" type="primary">kdsA_13</name>
    <name evidence="3" type="ORF">SDC9_35503</name>
</gene>
<keyword evidence="1 3" id="KW-0808">Transferase</keyword>
<dbReference type="GO" id="GO:0046417">
    <property type="term" value="P:chorismate metabolic process"/>
    <property type="evidence" value="ECO:0007669"/>
    <property type="project" value="InterPro"/>
</dbReference>
<dbReference type="SMART" id="SM00830">
    <property type="entry name" value="CM_2"/>
    <property type="match status" value="1"/>
</dbReference>
<dbReference type="InterPro" id="IPR036263">
    <property type="entry name" value="Chorismate_II_sf"/>
</dbReference>
<dbReference type="Gene3D" id="1.20.59.10">
    <property type="entry name" value="Chorismate mutase"/>
    <property type="match status" value="1"/>
</dbReference>
<dbReference type="SUPFAM" id="SSF51569">
    <property type="entry name" value="Aldolase"/>
    <property type="match status" value="1"/>
</dbReference>
<sequence>MEINSFRFEGKEIRRPFVIAGPCSAESEDQMIGTARLLASQGVEVFRAGIWKPRTKPGGFEGVGSAGLEWLKIVKEETGLKTTTEVANSRHVEDALKAGVDILWIGARTTANPFAVQEIAEAAGGSGTPVLVKNPINPDIELWIGAAERLIACGTDNIAFVHRGFGAYEKGLFRNQPQWHIPIELKRRLPSVTILCDPSHIGGKQNLIYPISQQAMDLGFDGLMIETHINPSQALSDKEQQITPELLERILKLIVIRDTSESSEYLADLRREIDELDDRLLNILSKRMSVAREIGRYKMQNNMQVLQPVRYDKMVTSRIAQALGLELDEDFVKQILEAVHEESVRQQFEIINRSGLSQKLN</sequence>
<organism evidence="3">
    <name type="scientific">bioreactor metagenome</name>
    <dbReference type="NCBI Taxonomy" id="1076179"/>
    <lineage>
        <taxon>unclassified sequences</taxon>
        <taxon>metagenomes</taxon>
        <taxon>ecological metagenomes</taxon>
    </lineage>
</organism>
<dbReference type="PANTHER" id="PTHR43018">
    <property type="entry name" value="PHOSPHO-2-DEHYDRO-3-DEOXYHEPTONATE ALDOLASE"/>
    <property type="match status" value="1"/>
</dbReference>
<dbReference type="SUPFAM" id="SSF48600">
    <property type="entry name" value="Chorismate mutase II"/>
    <property type="match status" value="1"/>
</dbReference>
<dbReference type="PANTHER" id="PTHR43018:SF1">
    <property type="entry name" value="PROTEIN AROA(G)"/>
    <property type="match status" value="1"/>
</dbReference>
<dbReference type="PROSITE" id="PS51168">
    <property type="entry name" value="CHORISMATE_MUT_2"/>
    <property type="match status" value="1"/>
</dbReference>
<name>A0A644VE24_9ZZZZ</name>
<dbReference type="InterPro" id="IPR052899">
    <property type="entry name" value="Class-I_DAHP_synthase"/>
</dbReference>
<proteinExistence type="predicted"/>
<protein>
    <submittedName>
        <fullName evidence="3">2-dehydro-3-deoxyphosphooctonate aldolase</fullName>
        <ecNumber evidence="3">2.5.1.55</ecNumber>
    </submittedName>
</protein>
<dbReference type="InterPro" id="IPR013785">
    <property type="entry name" value="Aldolase_TIM"/>
</dbReference>
<dbReference type="InterPro" id="IPR002701">
    <property type="entry name" value="CM_II_prokaryot"/>
</dbReference>
<dbReference type="GO" id="GO:0004106">
    <property type="term" value="F:chorismate mutase activity"/>
    <property type="evidence" value="ECO:0007669"/>
    <property type="project" value="InterPro"/>
</dbReference>
<feature type="domain" description="Chorismate mutase" evidence="2">
    <location>
        <begin position="260"/>
        <end position="351"/>
    </location>
</feature>
<accession>A0A644VE24</accession>
<evidence type="ECO:0000313" key="3">
    <source>
        <dbReference type="EMBL" id="MPL89467.1"/>
    </source>
</evidence>
<dbReference type="Gene3D" id="3.20.20.70">
    <property type="entry name" value="Aldolase class I"/>
    <property type="match status" value="1"/>
</dbReference>
<dbReference type="GO" id="GO:0008676">
    <property type="term" value="F:3-deoxy-8-phosphooctulonate synthase activity"/>
    <property type="evidence" value="ECO:0007669"/>
    <property type="project" value="UniProtKB-EC"/>
</dbReference>
<dbReference type="InterPro" id="IPR006218">
    <property type="entry name" value="DAHP1/KDSA"/>
</dbReference>
<dbReference type="EMBL" id="VSSQ01000280">
    <property type="protein sequence ID" value="MPL89467.1"/>
    <property type="molecule type" value="Genomic_DNA"/>
</dbReference>
<evidence type="ECO:0000259" key="2">
    <source>
        <dbReference type="PROSITE" id="PS51168"/>
    </source>
</evidence>